<dbReference type="OrthoDB" id="9778494at2"/>
<dbReference type="RefSeq" id="WP_090286289.1">
    <property type="nucleotide sequence ID" value="NZ_FMWO01000048.1"/>
</dbReference>
<dbReference type="InterPro" id="IPR011990">
    <property type="entry name" value="TPR-like_helical_dom_sf"/>
</dbReference>
<keyword evidence="3" id="KW-1185">Reference proteome</keyword>
<reference evidence="2 3" key="1">
    <citation type="submission" date="2016-10" db="EMBL/GenBank/DDBJ databases">
        <authorList>
            <person name="de Groot N.N."/>
        </authorList>
    </citation>
    <scope>NUCLEOTIDE SEQUENCE [LARGE SCALE GENOMIC DNA]</scope>
    <source>
        <strain evidence="2">1</strain>
    </source>
</reference>
<proteinExistence type="predicted"/>
<name>A0A1G5SFI9_9PROT</name>
<keyword evidence="1" id="KW-0732">Signal</keyword>
<feature type="signal peptide" evidence="1">
    <location>
        <begin position="1"/>
        <end position="21"/>
    </location>
</feature>
<gene>
    <name evidence="2" type="ORF">NSMM_400235</name>
</gene>
<dbReference type="Proteomes" id="UP000198729">
    <property type="component" value="Unassembled WGS sequence"/>
</dbReference>
<protein>
    <submittedName>
        <fullName evidence="2">TPR repeat protein</fullName>
    </submittedName>
</protein>
<evidence type="ECO:0000256" key="1">
    <source>
        <dbReference type="SAM" id="SignalP"/>
    </source>
</evidence>
<dbReference type="PANTHER" id="PTHR45588">
    <property type="entry name" value="TPR DOMAIN-CONTAINING PROTEIN"/>
    <property type="match status" value="1"/>
</dbReference>
<dbReference type="PANTHER" id="PTHR45588:SF1">
    <property type="entry name" value="WW DOMAIN-CONTAINING PROTEIN"/>
    <property type="match status" value="1"/>
</dbReference>
<evidence type="ECO:0000313" key="2">
    <source>
        <dbReference type="EMBL" id="SCZ85757.1"/>
    </source>
</evidence>
<dbReference type="Gene3D" id="1.25.40.10">
    <property type="entry name" value="Tetratricopeptide repeat domain"/>
    <property type="match status" value="2"/>
</dbReference>
<accession>A0A1G5SFI9</accession>
<evidence type="ECO:0000313" key="3">
    <source>
        <dbReference type="Proteomes" id="UP000198729"/>
    </source>
</evidence>
<organism evidence="2 3">
    <name type="scientific">Nitrosomonas mobilis</name>
    <dbReference type="NCBI Taxonomy" id="51642"/>
    <lineage>
        <taxon>Bacteria</taxon>
        <taxon>Pseudomonadati</taxon>
        <taxon>Pseudomonadota</taxon>
        <taxon>Betaproteobacteria</taxon>
        <taxon>Nitrosomonadales</taxon>
        <taxon>Nitrosomonadaceae</taxon>
        <taxon>Nitrosomonas</taxon>
    </lineage>
</organism>
<dbReference type="STRING" id="51642.NSMM_400235"/>
<dbReference type="EMBL" id="FMWO01000048">
    <property type="protein sequence ID" value="SCZ85757.1"/>
    <property type="molecule type" value="Genomic_DNA"/>
</dbReference>
<dbReference type="AlphaFoldDB" id="A0A1G5SFI9"/>
<sequence length="528" mass="58977">MTTLTRIFTITILLWAGSAIADGDHHPAVNIDQKKLGKVQFPVSCTSVAQAQFNQALAMLHSFWYDEAEKAFQRVTSTDPDCTMGYWGIAMSLYQQLWATTPTPMEVQRARNALAQARSLTIKTAREKAYLDAIAILYPATDDGRDYSARKLAYEQAVKRITEQFPDDNEATLFYALALISNVSPGDKTFTRQKQALQLLQRVLKDEPQHPGVAHYIIHSSDYPELAELGLDAARAYRDIAPTVPHALHMSSHIFVRLGLWPDVVQSNLAAYQASQEHASDNYGDDIHAKDYLLYAYLQLDEIEKARAIVQEVRAIDNAYPHNTTIAYAHAAIPARFAVERGDWHEAAKLNAHPADFPWQQFGWCEAITYFAKGIGAARTDNVADAKKNLKHLETLRELDRSAHQDYTAGQIEIQRLAVAAWIAAAENRTEEALQLMHASADLEDSTEKDNVTPGAIIPARELLGELLLTLNHPTAALKELETSLQRTPNRRNAILLAAQAAKKAGNLSKVSQYEQQYHQLTKKVLSR</sequence>
<dbReference type="SUPFAM" id="SSF48452">
    <property type="entry name" value="TPR-like"/>
    <property type="match status" value="2"/>
</dbReference>
<feature type="chain" id="PRO_5011574068" evidence="1">
    <location>
        <begin position="22"/>
        <end position="528"/>
    </location>
</feature>